<name>A0A177DFT9_ALTAL</name>
<dbReference type="GeneID" id="29116534"/>
<evidence type="ECO:0000313" key="3">
    <source>
        <dbReference type="Proteomes" id="UP000077248"/>
    </source>
</evidence>
<evidence type="ECO:0000313" key="2">
    <source>
        <dbReference type="EMBL" id="OAG17679.1"/>
    </source>
</evidence>
<reference evidence="2 3" key="1">
    <citation type="submission" date="2016-05" db="EMBL/GenBank/DDBJ databases">
        <title>Comparative analysis of secretome profiles of manganese(II)-oxidizing ascomycete fungi.</title>
        <authorList>
            <consortium name="DOE Joint Genome Institute"/>
            <person name="Zeiner C.A."/>
            <person name="Purvine S.O."/>
            <person name="Zink E.M."/>
            <person name="Wu S."/>
            <person name="Pasa-Tolic L."/>
            <person name="Chaput D.L."/>
            <person name="Haridas S."/>
            <person name="Grigoriev I.V."/>
            <person name="Santelli C.M."/>
            <person name="Hansel C.M."/>
        </authorList>
    </citation>
    <scope>NUCLEOTIDE SEQUENCE [LARGE SCALE GENOMIC DNA]</scope>
    <source>
        <strain evidence="2 3">SRC1lrK2f</strain>
    </source>
</reference>
<dbReference type="RefSeq" id="XP_018383100.1">
    <property type="nucleotide sequence ID" value="XM_018530940.1"/>
</dbReference>
<sequence length="182" mass="20193">MHADHGGKRPSMRSSRITKPMQLSGTTRVHVTLVNTTPAHSRQACGASEAFALAYSECCGYRPFAFSPAERYPLVRHRVVPGCHRAPQTSPTQQTATARIQLTRPFVSSSKAEWTVHDCCALTYIVGLSRAAQGRQTARNNDNPAFRHLHFLIRLSICKAILPTPRTAASNRKTLHSLNWPH</sequence>
<dbReference type="Proteomes" id="UP000077248">
    <property type="component" value="Unassembled WGS sequence"/>
</dbReference>
<dbReference type="EMBL" id="KV441486">
    <property type="protein sequence ID" value="OAG17679.1"/>
    <property type="molecule type" value="Genomic_DNA"/>
</dbReference>
<dbReference type="AlphaFoldDB" id="A0A177DFT9"/>
<protein>
    <submittedName>
        <fullName evidence="2">Uncharacterized protein</fullName>
    </submittedName>
</protein>
<dbReference type="VEuPathDB" id="FungiDB:CC77DRAFT_268085"/>
<evidence type="ECO:0000256" key="1">
    <source>
        <dbReference type="SAM" id="MobiDB-lite"/>
    </source>
</evidence>
<organism evidence="2 3">
    <name type="scientific">Alternaria alternata</name>
    <name type="common">Alternaria rot fungus</name>
    <name type="synonym">Torula alternata</name>
    <dbReference type="NCBI Taxonomy" id="5599"/>
    <lineage>
        <taxon>Eukaryota</taxon>
        <taxon>Fungi</taxon>
        <taxon>Dikarya</taxon>
        <taxon>Ascomycota</taxon>
        <taxon>Pezizomycotina</taxon>
        <taxon>Dothideomycetes</taxon>
        <taxon>Pleosporomycetidae</taxon>
        <taxon>Pleosporales</taxon>
        <taxon>Pleosporineae</taxon>
        <taxon>Pleosporaceae</taxon>
        <taxon>Alternaria</taxon>
        <taxon>Alternaria sect. Alternaria</taxon>
        <taxon>Alternaria alternata complex</taxon>
    </lineage>
</organism>
<dbReference type="KEGG" id="aalt:CC77DRAFT_268085"/>
<accession>A0A177DFT9</accession>
<feature type="region of interest" description="Disordered" evidence="1">
    <location>
        <begin position="1"/>
        <end position="22"/>
    </location>
</feature>
<keyword evidence="3" id="KW-1185">Reference proteome</keyword>
<feature type="compositionally biased region" description="Polar residues" evidence="1">
    <location>
        <begin position="12"/>
        <end position="22"/>
    </location>
</feature>
<proteinExistence type="predicted"/>
<gene>
    <name evidence="2" type="ORF">CC77DRAFT_268085</name>
</gene>